<dbReference type="PANTHER" id="PTHR35802">
    <property type="entry name" value="PROTEASE SYNTHASE AND SPORULATION PROTEIN PAI 2"/>
    <property type="match status" value="1"/>
</dbReference>
<organism evidence="1 2">
    <name type="scientific">Psychromarinibacter halotolerans</name>
    <dbReference type="NCBI Taxonomy" id="1775175"/>
    <lineage>
        <taxon>Bacteria</taxon>
        <taxon>Pseudomonadati</taxon>
        <taxon>Pseudomonadota</taxon>
        <taxon>Alphaproteobacteria</taxon>
        <taxon>Rhodobacterales</taxon>
        <taxon>Paracoccaceae</taxon>
        <taxon>Psychromarinibacter</taxon>
    </lineage>
</organism>
<reference evidence="2" key="1">
    <citation type="journal article" date="2019" name="Int. J. Syst. Evol. Microbiol.">
        <title>The Global Catalogue of Microorganisms (GCM) 10K type strain sequencing project: providing services to taxonomists for standard genome sequencing and annotation.</title>
        <authorList>
            <consortium name="The Broad Institute Genomics Platform"/>
            <consortium name="The Broad Institute Genome Sequencing Center for Infectious Disease"/>
            <person name="Wu L."/>
            <person name="Ma J."/>
        </authorList>
    </citation>
    <scope>NUCLEOTIDE SEQUENCE [LARGE SCALE GENOMIC DNA]</scope>
    <source>
        <strain evidence="2">KCTC 52366</strain>
    </source>
</reference>
<dbReference type="Proteomes" id="UP001595632">
    <property type="component" value="Unassembled WGS sequence"/>
</dbReference>
<accession>A0ABV7GJV1</accession>
<dbReference type="SUPFAM" id="SSF50475">
    <property type="entry name" value="FMN-binding split barrel"/>
    <property type="match status" value="1"/>
</dbReference>
<gene>
    <name evidence="1" type="ORF">ACFOGP_04015</name>
</gene>
<name>A0ABV7GJV1_9RHOB</name>
<dbReference type="InterPro" id="IPR012349">
    <property type="entry name" value="Split_barrel_FMN-bd"/>
</dbReference>
<dbReference type="EMBL" id="JBHRTB010000010">
    <property type="protein sequence ID" value="MFC3141858.1"/>
    <property type="molecule type" value="Genomic_DNA"/>
</dbReference>
<dbReference type="InterPro" id="IPR007396">
    <property type="entry name" value="TR_PAI2-type"/>
</dbReference>
<dbReference type="Pfam" id="PF04299">
    <property type="entry name" value="FMN_bind_2"/>
    <property type="match status" value="1"/>
</dbReference>
<dbReference type="PANTHER" id="PTHR35802:SF1">
    <property type="entry name" value="PROTEASE SYNTHASE AND SPORULATION PROTEIN PAI 2"/>
    <property type="match status" value="1"/>
</dbReference>
<comment type="caution">
    <text evidence="1">The sequence shown here is derived from an EMBL/GenBank/DDBJ whole genome shotgun (WGS) entry which is preliminary data.</text>
</comment>
<protein>
    <submittedName>
        <fullName evidence="1">FMN-binding negative transcriptional regulator</fullName>
    </submittedName>
</protein>
<dbReference type="Gene3D" id="2.30.110.10">
    <property type="entry name" value="Electron Transport, Fmn-binding Protein, Chain A"/>
    <property type="match status" value="1"/>
</dbReference>
<evidence type="ECO:0000313" key="2">
    <source>
        <dbReference type="Proteomes" id="UP001595632"/>
    </source>
</evidence>
<dbReference type="RefSeq" id="WP_275631893.1">
    <property type="nucleotide sequence ID" value="NZ_JARGYD010000002.1"/>
</dbReference>
<evidence type="ECO:0000313" key="1">
    <source>
        <dbReference type="EMBL" id="MFC3141858.1"/>
    </source>
</evidence>
<sequence length="207" mass="22719">MHPNPAFRKTGRDRNVAFARDRGFGTLAVNGDAAPLLSHIPFVLSEDGATAELHLVRSNPITAACKTALPATLAVQGPDSYVSPDWYGIDDQVPTWNYVAVHLRGRLERQPQDSLRPMLDRLSAAFEDRLAPKPAWLADKMPADALDRMLRMIVPFVLHVDGIDSTWKLGQNKDDAVRLRAADAVERDGIGHEPAQLAATMRTPPEG</sequence>
<keyword evidence="2" id="KW-1185">Reference proteome</keyword>
<dbReference type="PIRSF" id="PIRSF010372">
    <property type="entry name" value="PaiB"/>
    <property type="match status" value="1"/>
</dbReference>
<proteinExistence type="predicted"/>